<dbReference type="GO" id="GO:0016887">
    <property type="term" value="F:ATP hydrolysis activity"/>
    <property type="evidence" value="ECO:0007669"/>
    <property type="project" value="InterPro"/>
</dbReference>
<name>A0A2K1R0Z1_9PEZI</name>
<evidence type="ECO:0000259" key="11">
    <source>
        <dbReference type="PROSITE" id="PS50893"/>
    </source>
</evidence>
<keyword evidence="5" id="KW-0547">Nucleotide-binding</keyword>
<dbReference type="STRING" id="2082308.A0A2K1R0Z1"/>
<evidence type="ECO:0000256" key="6">
    <source>
        <dbReference type="ARBA" id="ARBA00022840"/>
    </source>
</evidence>
<accession>A0A2K1R0Z1</accession>
<dbReference type="InterPro" id="IPR036640">
    <property type="entry name" value="ABC1_TM_sf"/>
</dbReference>
<keyword evidence="14" id="KW-1185">Reference proteome</keyword>
<dbReference type="OrthoDB" id="6500128at2759"/>
<dbReference type="SUPFAM" id="SSF52540">
    <property type="entry name" value="P-loop containing nucleoside triphosphate hydrolases"/>
    <property type="match status" value="2"/>
</dbReference>
<dbReference type="InterPro" id="IPR027417">
    <property type="entry name" value="P-loop_NTPase"/>
</dbReference>
<dbReference type="FunFam" id="3.40.50.300:FF:000967">
    <property type="entry name" value="ABC multidrug transporter mdr4"/>
    <property type="match status" value="1"/>
</dbReference>
<dbReference type="SMART" id="SM00382">
    <property type="entry name" value="AAA"/>
    <property type="match status" value="2"/>
</dbReference>
<dbReference type="GO" id="GO:0005524">
    <property type="term" value="F:ATP binding"/>
    <property type="evidence" value="ECO:0007669"/>
    <property type="project" value="UniProtKB-KW"/>
</dbReference>
<keyword evidence="4 10" id="KW-0812">Transmembrane</keyword>
<gene>
    <name evidence="13" type="ORF">CAC42_3308</name>
</gene>
<dbReference type="PANTHER" id="PTHR43394">
    <property type="entry name" value="ATP-DEPENDENT PERMEASE MDL1, MITOCHONDRIAL"/>
    <property type="match status" value="1"/>
</dbReference>
<evidence type="ECO:0000313" key="13">
    <source>
        <dbReference type="EMBL" id="PNS20971.1"/>
    </source>
</evidence>
<comment type="caution">
    <text evidence="13">The sequence shown here is derived from an EMBL/GenBank/DDBJ whole genome shotgun (WGS) entry which is preliminary data.</text>
</comment>
<evidence type="ECO:0000256" key="5">
    <source>
        <dbReference type="ARBA" id="ARBA00022741"/>
    </source>
</evidence>
<dbReference type="InParanoid" id="A0A2K1R0Z1"/>
<sequence length="1197" mass="130593">MALIFGEFTTKFTANTTTGANAQGFLNDVNTFVLWFVYLFLGRLVVLYVANMTISTAAIRTTRTIRKQILECTLRQEIWYFDTQTSGSIASQITTNGNRINQGIAEKLATIVSGLAMFFTAFIVSFTVQWKLTLITMCVVPAIIVILSLGIAIGTVQEKRMVEIYSQAAVLAQEVLSSMKTVHAFCAQDKILRRYNALVSAARIHGNKKSPTGGIVAFSQQFCTLGGTALAFWQGFRMFRSGEIDSAGTVLSVVLCITIGAGGMMQILPQLEAIVNAGAAAAEVSSILRKQSHLDPLSTKGEQPSIFQGSIQLQDVHFAYPARASTPVLRGINLAIPAGKKTAIVGASGCGKSTLVALLERWYVPQSGQILLDGKDINSFNIKWLRSNLRLVQQEAVLFRGTVFENVARGLVGAQRDQSKADQMRLVEEACRSSNAHDFIQSLPKGYDTEVGENASMLSGGQKQRITIARSVVSNPKILLLDEATSALDPHAESIVQDALTKVSRDKTTLVIAHKLATIHNADNIAVMSYGRVVEQGTHKDLLAADGQYAALVRAQDLGDDSGSNEARDTEADMEPRNDVAPTQLPSDGGHKRSGTGEQDVPTVPTNESLLSCLSIFLREQKELHRLLLLAIPAAAIAGGIFPAQALLFSELITVFTLPADEAPQRANFFALMLFVIAVVNGLAFLVLGWVCNLISQSSTCRYRSELFEKLIYQSLDFFDRPENVSGALASRLTSVPSALQEVLSLNLFLILMLLVSLFASSALAIAYGWKLGLVVVCTGMPLLMGCGYARVRFEQQLDRETSNRFATSAALATEAVTSIRTVAALTLEDQVCDEYNKILDGILKLTRRTMAWTNLGYAFSQSLEFLLSALGFWYGAQLLASGEYTVRQFFVCFLTVFFGGQAAGQIFGYSMSMTGARSAANYILWLRSTKASITDDEADINTAPTAKDMINVKNIDFYYPQRQSSAALRSVSMQISPGSYLACVGPSGCGKSTFISLLERLYDPNEGSICWNDRNIKSMSLMLHRKAMSLVQQSPVLFQGSVRDNITLGLDYEAPESEILEACRQADALDFISSLPDGLETHCGTKGLQFSGGQRQRIAIARALILNPHVLLLDEATSALDTASERIVQTTLDEAATHRTTVAVAHRLSTIRHADRIFVFHDGQIVEEGTHETLLRSRGRYYQMCLIQSLDNNQVV</sequence>
<evidence type="ECO:0000313" key="14">
    <source>
        <dbReference type="Proteomes" id="UP000243797"/>
    </source>
</evidence>
<feature type="domain" description="ABC transmembrane type-1" evidence="12">
    <location>
        <begin position="629"/>
        <end position="916"/>
    </location>
</feature>
<feature type="transmembrane region" description="Helical" evidence="10">
    <location>
        <begin position="108"/>
        <end position="128"/>
    </location>
</feature>
<dbReference type="Pfam" id="PF00005">
    <property type="entry name" value="ABC_tran"/>
    <property type="match status" value="2"/>
</dbReference>
<dbReference type="GO" id="GO:0005743">
    <property type="term" value="C:mitochondrial inner membrane"/>
    <property type="evidence" value="ECO:0007669"/>
    <property type="project" value="TreeGrafter"/>
</dbReference>
<dbReference type="InterPro" id="IPR017871">
    <property type="entry name" value="ABC_transporter-like_CS"/>
</dbReference>
<dbReference type="PROSITE" id="PS50893">
    <property type="entry name" value="ABC_TRANSPORTER_2"/>
    <property type="match status" value="2"/>
</dbReference>
<evidence type="ECO:0000256" key="3">
    <source>
        <dbReference type="ARBA" id="ARBA00022448"/>
    </source>
</evidence>
<dbReference type="Proteomes" id="UP000243797">
    <property type="component" value="Unassembled WGS sequence"/>
</dbReference>
<keyword evidence="6" id="KW-0067">ATP-binding</keyword>
<feature type="transmembrane region" description="Helical" evidence="10">
    <location>
        <begin position="889"/>
        <end position="910"/>
    </location>
</feature>
<dbReference type="Pfam" id="PF00664">
    <property type="entry name" value="ABC_membrane"/>
    <property type="match status" value="2"/>
</dbReference>
<organism evidence="13 14">
    <name type="scientific">Sphaceloma murrayae</name>
    <dbReference type="NCBI Taxonomy" id="2082308"/>
    <lineage>
        <taxon>Eukaryota</taxon>
        <taxon>Fungi</taxon>
        <taxon>Dikarya</taxon>
        <taxon>Ascomycota</taxon>
        <taxon>Pezizomycotina</taxon>
        <taxon>Dothideomycetes</taxon>
        <taxon>Dothideomycetidae</taxon>
        <taxon>Myriangiales</taxon>
        <taxon>Elsinoaceae</taxon>
        <taxon>Sphaceloma</taxon>
    </lineage>
</organism>
<dbReference type="PANTHER" id="PTHR43394:SF27">
    <property type="entry name" value="ATP-DEPENDENT TRANSLOCASE ABCB1-LIKE"/>
    <property type="match status" value="1"/>
</dbReference>
<evidence type="ECO:0000256" key="9">
    <source>
        <dbReference type="SAM" id="MobiDB-lite"/>
    </source>
</evidence>
<feature type="region of interest" description="Disordered" evidence="9">
    <location>
        <begin position="558"/>
        <end position="604"/>
    </location>
</feature>
<keyword evidence="7 10" id="KW-1133">Transmembrane helix</keyword>
<dbReference type="InterPro" id="IPR003439">
    <property type="entry name" value="ABC_transporter-like_ATP-bd"/>
</dbReference>
<dbReference type="PROSITE" id="PS00211">
    <property type="entry name" value="ABC_TRANSPORTER_1"/>
    <property type="match status" value="2"/>
</dbReference>
<feature type="transmembrane region" description="Helical" evidence="10">
    <location>
        <begin position="669"/>
        <end position="695"/>
    </location>
</feature>
<comment type="subcellular location">
    <subcellularLocation>
        <location evidence="1">Membrane</location>
        <topology evidence="1">Multi-pass membrane protein</topology>
    </subcellularLocation>
</comment>
<evidence type="ECO:0000256" key="1">
    <source>
        <dbReference type="ARBA" id="ARBA00004141"/>
    </source>
</evidence>
<protein>
    <submittedName>
        <fullName evidence="13">Leptomycin B resistance protein pmd1</fullName>
    </submittedName>
</protein>
<dbReference type="Gene3D" id="1.20.1560.10">
    <property type="entry name" value="ABC transporter type 1, transmembrane domain"/>
    <property type="match status" value="1"/>
</dbReference>
<dbReference type="CDD" id="cd18577">
    <property type="entry name" value="ABC_6TM_Pgp_ABCB1_D1_like"/>
    <property type="match status" value="1"/>
</dbReference>
<dbReference type="FunFam" id="1.20.1560.10:FF:000057">
    <property type="entry name" value="ABC multidrug transporter SitT"/>
    <property type="match status" value="1"/>
</dbReference>
<evidence type="ECO:0000259" key="12">
    <source>
        <dbReference type="PROSITE" id="PS50929"/>
    </source>
</evidence>
<feature type="domain" description="ABC transporter" evidence="11">
    <location>
        <begin position="951"/>
        <end position="1188"/>
    </location>
</feature>
<feature type="domain" description="ABC transporter" evidence="11">
    <location>
        <begin position="311"/>
        <end position="555"/>
    </location>
</feature>
<dbReference type="InterPro" id="IPR039421">
    <property type="entry name" value="Type_1_exporter"/>
</dbReference>
<feature type="transmembrane region" description="Helical" evidence="10">
    <location>
        <begin position="134"/>
        <end position="156"/>
    </location>
</feature>
<reference evidence="13 14" key="1">
    <citation type="submission" date="2017-06" db="EMBL/GenBank/DDBJ databases">
        <title>Draft genome sequence of a variant of Elsinoe murrayae.</title>
        <authorList>
            <person name="Cheng Q."/>
        </authorList>
    </citation>
    <scope>NUCLEOTIDE SEQUENCE [LARGE SCALE GENOMIC DNA]</scope>
    <source>
        <strain evidence="13 14">CQ-2017a</strain>
    </source>
</reference>
<evidence type="ECO:0000256" key="10">
    <source>
        <dbReference type="SAM" id="Phobius"/>
    </source>
</evidence>
<dbReference type="EMBL" id="NKHZ01000015">
    <property type="protein sequence ID" value="PNS20971.1"/>
    <property type="molecule type" value="Genomic_DNA"/>
</dbReference>
<feature type="transmembrane region" description="Helical" evidence="10">
    <location>
        <begin position="748"/>
        <end position="768"/>
    </location>
</feature>
<evidence type="ECO:0000256" key="7">
    <source>
        <dbReference type="ARBA" id="ARBA00022989"/>
    </source>
</evidence>
<dbReference type="Gene3D" id="3.40.50.300">
    <property type="entry name" value="P-loop containing nucleotide triphosphate hydrolases"/>
    <property type="match status" value="2"/>
</dbReference>
<dbReference type="GO" id="GO:0015421">
    <property type="term" value="F:ABC-type oligopeptide transporter activity"/>
    <property type="evidence" value="ECO:0007669"/>
    <property type="project" value="TreeGrafter"/>
</dbReference>
<comment type="similarity">
    <text evidence="2">Belongs to the ABC transporter superfamily. ABCB family. Multidrug resistance exporter (TC 3.A.1.201) subfamily.</text>
</comment>
<dbReference type="CDD" id="cd03249">
    <property type="entry name" value="ABC_MTABC3_MDL1_MDL2"/>
    <property type="match status" value="1"/>
</dbReference>
<dbReference type="CDD" id="cd18578">
    <property type="entry name" value="ABC_6TM_Pgp_ABCB1_D2_like"/>
    <property type="match status" value="1"/>
</dbReference>
<keyword evidence="3" id="KW-0813">Transport</keyword>
<feature type="transmembrane region" description="Helical" evidence="10">
    <location>
        <begin position="774"/>
        <end position="792"/>
    </location>
</feature>
<proteinExistence type="inferred from homology"/>
<dbReference type="SUPFAM" id="SSF90123">
    <property type="entry name" value="ABC transporter transmembrane region"/>
    <property type="match status" value="2"/>
</dbReference>
<evidence type="ECO:0000256" key="2">
    <source>
        <dbReference type="ARBA" id="ARBA00007577"/>
    </source>
</evidence>
<dbReference type="GO" id="GO:0090374">
    <property type="term" value="P:oligopeptide export from mitochondrion"/>
    <property type="evidence" value="ECO:0007669"/>
    <property type="project" value="TreeGrafter"/>
</dbReference>
<dbReference type="InterPro" id="IPR003593">
    <property type="entry name" value="AAA+_ATPase"/>
</dbReference>
<dbReference type="InterPro" id="IPR011527">
    <property type="entry name" value="ABC1_TM_dom"/>
</dbReference>
<dbReference type="AlphaFoldDB" id="A0A2K1R0Z1"/>
<evidence type="ECO:0000256" key="4">
    <source>
        <dbReference type="ARBA" id="ARBA00022692"/>
    </source>
</evidence>
<keyword evidence="8 10" id="KW-0472">Membrane</keyword>
<evidence type="ECO:0000256" key="8">
    <source>
        <dbReference type="ARBA" id="ARBA00023136"/>
    </source>
</evidence>
<feature type="transmembrane region" description="Helical" evidence="10">
    <location>
        <begin position="627"/>
        <end position="649"/>
    </location>
</feature>
<feature type="domain" description="ABC transmembrane type-1" evidence="12">
    <location>
        <begin position="1"/>
        <end position="276"/>
    </location>
</feature>
<dbReference type="FunFam" id="3.40.50.300:FF:000251">
    <property type="entry name" value="ABC transporter B family member 19"/>
    <property type="match status" value="1"/>
</dbReference>
<feature type="compositionally biased region" description="Basic and acidic residues" evidence="9">
    <location>
        <begin position="566"/>
        <end position="578"/>
    </location>
</feature>
<feature type="transmembrane region" description="Helical" evidence="10">
    <location>
        <begin position="856"/>
        <end position="877"/>
    </location>
</feature>
<feature type="transmembrane region" description="Helical" evidence="10">
    <location>
        <begin position="35"/>
        <end position="59"/>
    </location>
</feature>
<dbReference type="PROSITE" id="PS50929">
    <property type="entry name" value="ABC_TM1F"/>
    <property type="match status" value="2"/>
</dbReference>